<dbReference type="Gene3D" id="2.130.10.10">
    <property type="entry name" value="YVTN repeat-like/Quinoprotein amine dehydrogenase"/>
    <property type="match status" value="2"/>
</dbReference>
<dbReference type="SUPFAM" id="SSF50978">
    <property type="entry name" value="WD40 repeat-like"/>
    <property type="match status" value="1"/>
</dbReference>
<reference evidence="6" key="1">
    <citation type="journal article" date="2017" name="Nat. Genet.">
        <title>Contrasting evolutionary genome dynamics between domesticated and wild yeasts.</title>
        <authorList>
            <person name="Yue J.X."/>
            <person name="Li J."/>
            <person name="Aigrain L."/>
            <person name="Hallin J."/>
            <person name="Persson K."/>
            <person name="Oliver K."/>
            <person name="Bergstrom A."/>
            <person name="Coupland P."/>
            <person name="Warringer J."/>
            <person name="Lagomarsino M.C."/>
            <person name="Fischer G."/>
            <person name="Durbin R."/>
            <person name="Liti G."/>
        </authorList>
    </citation>
    <scope>NUCLEOTIDE SEQUENCE</scope>
    <source>
        <strain evidence="6">CBS432</strain>
    </source>
</reference>
<evidence type="ECO:0000256" key="5">
    <source>
        <dbReference type="SAM" id="MobiDB-lite"/>
    </source>
</evidence>
<evidence type="ECO:0000256" key="3">
    <source>
        <dbReference type="ARBA" id="ARBA00046343"/>
    </source>
</evidence>
<dbReference type="GO" id="GO:0000445">
    <property type="term" value="C:THO complex part of transcription export complex"/>
    <property type="evidence" value="ECO:0007669"/>
    <property type="project" value="TreeGrafter"/>
</dbReference>
<feature type="repeat" description="WD" evidence="4">
    <location>
        <begin position="249"/>
        <end position="284"/>
    </location>
</feature>
<protein>
    <submittedName>
        <fullName evidence="6">Tex1p</fullName>
    </submittedName>
</protein>
<evidence type="ECO:0000256" key="4">
    <source>
        <dbReference type="PROSITE-ProRule" id="PRU00221"/>
    </source>
</evidence>
<reference evidence="6" key="3">
    <citation type="submission" date="2025-07" db="EMBL/GenBank/DDBJ databases">
        <authorList>
            <consortium name="NCBI Genome Project"/>
        </authorList>
    </citation>
    <scope>NUCLEOTIDE SEQUENCE</scope>
    <source>
        <strain evidence="6">CBS432</strain>
    </source>
</reference>
<dbReference type="InterPro" id="IPR036322">
    <property type="entry name" value="WD40_repeat_dom_sf"/>
</dbReference>
<dbReference type="GO" id="GO:0006406">
    <property type="term" value="P:mRNA export from nucleus"/>
    <property type="evidence" value="ECO:0007669"/>
    <property type="project" value="InterPro"/>
</dbReference>
<evidence type="ECO:0000256" key="1">
    <source>
        <dbReference type="ARBA" id="ARBA00022574"/>
    </source>
</evidence>
<feature type="region of interest" description="Disordered" evidence="5">
    <location>
        <begin position="388"/>
        <end position="427"/>
    </location>
</feature>
<keyword evidence="1 4" id="KW-0853">WD repeat</keyword>
<comment type="similarity">
    <text evidence="3">Belongs to the THOC3 family.</text>
</comment>
<evidence type="ECO:0000313" key="6">
    <source>
        <dbReference type="RefSeq" id="XP_033768707.1"/>
    </source>
</evidence>
<dbReference type="InterPro" id="IPR001680">
    <property type="entry name" value="WD40_rpt"/>
</dbReference>
<accession>A0A8B8UY67</accession>
<reference evidence="6" key="4">
    <citation type="submission" date="2025-08" db="UniProtKB">
        <authorList>
            <consortium name="RefSeq"/>
        </authorList>
    </citation>
    <scope>IDENTIFICATION</scope>
    <source>
        <strain evidence="6">CBS432</strain>
    </source>
</reference>
<dbReference type="PANTHER" id="PTHR22839">
    <property type="entry name" value="THO COMPLEX SUBUNIT 3 THO3"/>
    <property type="match status" value="1"/>
</dbReference>
<dbReference type="InterPro" id="IPR040132">
    <property type="entry name" value="Tex1/THOC3"/>
</dbReference>
<dbReference type="GeneID" id="54633118"/>
<proteinExistence type="inferred from homology"/>
<dbReference type="Pfam" id="PF00400">
    <property type="entry name" value="WD40"/>
    <property type="match status" value="1"/>
</dbReference>
<name>A0A8B8UY67_SACPA</name>
<dbReference type="KEGG" id="spao:SPAR_N00760"/>
<dbReference type="PROSITE" id="PS50294">
    <property type="entry name" value="WD_REPEATS_REGION"/>
    <property type="match status" value="1"/>
</dbReference>
<keyword evidence="2" id="KW-0677">Repeat</keyword>
<dbReference type="PROSITE" id="PS50082">
    <property type="entry name" value="WD_REPEATS_2"/>
    <property type="match status" value="1"/>
</dbReference>
<feature type="compositionally biased region" description="Basic and acidic residues" evidence="5">
    <location>
        <begin position="405"/>
        <end position="421"/>
    </location>
</feature>
<dbReference type="RefSeq" id="XP_033768707.1">
    <property type="nucleotide sequence ID" value="XM_033912816.1"/>
</dbReference>
<dbReference type="PANTHER" id="PTHR22839:SF0">
    <property type="entry name" value="THO COMPLEX SUBUNIT 3"/>
    <property type="match status" value="1"/>
</dbReference>
<dbReference type="AlphaFoldDB" id="A0A8B8UY67"/>
<dbReference type="InterPro" id="IPR015943">
    <property type="entry name" value="WD40/YVTN_repeat-like_dom_sf"/>
</dbReference>
<dbReference type="VEuPathDB" id="FungiDB:SPAR_N00760"/>
<evidence type="ECO:0000256" key="2">
    <source>
        <dbReference type="ARBA" id="ARBA00022737"/>
    </source>
</evidence>
<sequence>MSTSGTIDILNQKTITSEVAASVTSKYLQSTFSKSNTSHIEDERFIHVSSRSHSRFTSTPITPNEILSLKFHVSGSSLAYSRMDGSLTVWFIKDASFDKSVEVYVADCCGSDKLATDLSWNPTSLNQMAVVSNSSEISLLLINEKSLKASRLRTLSLGSKTKVNTCLYDPLGNWLLAATKSEKIYLFDVKKDHSLVCSLNIGDISPDDNDVVYSLEWSNNGNHVFVGFKSGHLVILKAKDGMLEVSTKIKAHTGPITGIKMDPWGRYFITGSIDGNCYIWNLKSLCCELIINDLDSAIITLDVCHLGKILGICTEDEMVYFYDLNSGNLLQSKSLANYKTDPVLKFYPNKSWYIMSGKNDTLSNHFVKNEKNLITYWKDIFDNTMIEKRRKNNGGGNNHSKRTTKNTDRIGKDRIGKDRPSRFNSKK</sequence>
<organism evidence="6">
    <name type="scientific">Saccharomyces paradoxus</name>
    <name type="common">Yeast</name>
    <name type="synonym">Saccharomyces douglasii</name>
    <dbReference type="NCBI Taxonomy" id="27291"/>
    <lineage>
        <taxon>Eukaryota</taxon>
        <taxon>Fungi</taxon>
        <taxon>Dikarya</taxon>
        <taxon>Ascomycota</taxon>
        <taxon>Saccharomycotina</taxon>
        <taxon>Saccharomycetes</taxon>
        <taxon>Saccharomycetales</taxon>
        <taxon>Saccharomycetaceae</taxon>
        <taxon>Saccharomyces</taxon>
    </lineage>
</organism>
<gene>
    <name evidence="6" type="primary">TEX1</name>
    <name evidence="6" type="ORF">SPAR_N00760</name>
</gene>
<reference evidence="6" key="2">
    <citation type="submission" date="2020-01" db="EMBL/GenBank/DDBJ databases">
        <title>Population-level Yeast Reference Genomes.</title>
        <authorList>
            <person name="Yue J.-X."/>
        </authorList>
    </citation>
    <scope>NUCLEOTIDE SEQUENCE</scope>
    <source>
        <strain evidence="6">CBS432</strain>
    </source>
</reference>
<dbReference type="SMART" id="SM00320">
    <property type="entry name" value="WD40"/>
    <property type="match status" value="5"/>
</dbReference>
<dbReference type="OrthoDB" id="340259at2759"/>